<dbReference type="InterPro" id="IPR027417">
    <property type="entry name" value="P-loop_NTPase"/>
</dbReference>
<dbReference type="EC" id="3.6.3.-" evidence="6"/>
<keyword evidence="6" id="KW-0378">Hydrolase</keyword>
<evidence type="ECO:0000256" key="3">
    <source>
        <dbReference type="ARBA" id="ARBA00022741"/>
    </source>
</evidence>
<dbReference type="InterPro" id="IPR017871">
    <property type="entry name" value="ABC_transporter-like_CS"/>
</dbReference>
<sequence length="254" mass="27289">MLETRGLGKTFAIPGRHVAAVSEVDIRLEPGSFTAIVGRSGCGKSTLLRLLASLTEPSAGSIHYAGGQKPNIGCVFQEPRLMPWLTVARNVAFGLSGKLPKAELDARIASALDLVGLTAFRDAHPDQLSGGMASRVALARALAMKPELLLLDEPFAALDAFTRRGLQQELSAIWHARRPTIVFITHDVEEAVLLADTVLHMDAGRIVDSIHVPLRHPREPTDPALIALRRRILAGLSQPVSAVSPLTNQEESIS</sequence>
<evidence type="ECO:0000259" key="5">
    <source>
        <dbReference type="PROSITE" id="PS50893"/>
    </source>
</evidence>
<evidence type="ECO:0000256" key="2">
    <source>
        <dbReference type="ARBA" id="ARBA00022448"/>
    </source>
</evidence>
<evidence type="ECO:0000313" key="6">
    <source>
        <dbReference type="EMBL" id="MBB4040188.1"/>
    </source>
</evidence>
<evidence type="ECO:0000313" key="7">
    <source>
        <dbReference type="Proteomes" id="UP000519439"/>
    </source>
</evidence>
<keyword evidence="7" id="KW-1185">Reference proteome</keyword>
<gene>
    <name evidence="6" type="ORF">GGR34_001839</name>
</gene>
<dbReference type="RefSeq" id="WP_051435075.1">
    <property type="nucleotide sequence ID" value="NZ_JACIDC010000005.1"/>
</dbReference>
<accession>A0A7W6N891</accession>
<dbReference type="InterPro" id="IPR003439">
    <property type="entry name" value="ABC_transporter-like_ATP-bd"/>
</dbReference>
<dbReference type="InterPro" id="IPR050166">
    <property type="entry name" value="ABC_transporter_ATP-bind"/>
</dbReference>
<dbReference type="SUPFAM" id="SSF52540">
    <property type="entry name" value="P-loop containing nucleoside triphosphate hydrolases"/>
    <property type="match status" value="1"/>
</dbReference>
<dbReference type="PROSITE" id="PS50893">
    <property type="entry name" value="ABC_TRANSPORTER_2"/>
    <property type="match status" value="1"/>
</dbReference>
<comment type="similarity">
    <text evidence="1">Belongs to the ABC transporter superfamily.</text>
</comment>
<dbReference type="Proteomes" id="UP000519439">
    <property type="component" value="Unassembled WGS sequence"/>
</dbReference>
<dbReference type="Pfam" id="PF00005">
    <property type="entry name" value="ABC_tran"/>
    <property type="match status" value="1"/>
</dbReference>
<dbReference type="GO" id="GO:0005524">
    <property type="term" value="F:ATP binding"/>
    <property type="evidence" value="ECO:0007669"/>
    <property type="project" value="UniProtKB-KW"/>
</dbReference>
<organism evidence="6 7">
    <name type="scientific">Microvirga flocculans</name>
    <dbReference type="NCBI Taxonomy" id="217168"/>
    <lineage>
        <taxon>Bacteria</taxon>
        <taxon>Pseudomonadati</taxon>
        <taxon>Pseudomonadota</taxon>
        <taxon>Alphaproteobacteria</taxon>
        <taxon>Hyphomicrobiales</taxon>
        <taxon>Methylobacteriaceae</taxon>
        <taxon>Microvirga</taxon>
    </lineage>
</organism>
<dbReference type="PANTHER" id="PTHR42788:SF19">
    <property type="entry name" value="ALIPHATIC SULFONATES IMPORT ATP-BINDING PROTEIN SSUB 2"/>
    <property type="match status" value="1"/>
</dbReference>
<dbReference type="PANTHER" id="PTHR42788">
    <property type="entry name" value="TAURINE IMPORT ATP-BINDING PROTEIN-RELATED"/>
    <property type="match status" value="1"/>
</dbReference>
<dbReference type="GO" id="GO:0016887">
    <property type="term" value="F:ATP hydrolysis activity"/>
    <property type="evidence" value="ECO:0007669"/>
    <property type="project" value="InterPro"/>
</dbReference>
<dbReference type="SMART" id="SM00382">
    <property type="entry name" value="AAA"/>
    <property type="match status" value="1"/>
</dbReference>
<dbReference type="CDD" id="cd03293">
    <property type="entry name" value="ABC_NrtD_SsuB_transporters"/>
    <property type="match status" value="1"/>
</dbReference>
<dbReference type="Gene3D" id="3.40.50.300">
    <property type="entry name" value="P-loop containing nucleotide triphosphate hydrolases"/>
    <property type="match status" value="1"/>
</dbReference>
<keyword evidence="4 6" id="KW-0067">ATP-binding</keyword>
<comment type="caution">
    <text evidence="6">The sequence shown here is derived from an EMBL/GenBank/DDBJ whole genome shotgun (WGS) entry which is preliminary data.</text>
</comment>
<protein>
    <submittedName>
        <fullName evidence="6">Sulfonate transport system ATP-binding protein</fullName>
        <ecNumber evidence="6">3.6.3.-</ecNumber>
    </submittedName>
</protein>
<evidence type="ECO:0000256" key="1">
    <source>
        <dbReference type="ARBA" id="ARBA00005417"/>
    </source>
</evidence>
<reference evidence="6 7" key="1">
    <citation type="submission" date="2020-08" db="EMBL/GenBank/DDBJ databases">
        <title>Genomic Encyclopedia of Type Strains, Phase IV (KMG-IV): sequencing the most valuable type-strain genomes for metagenomic binning, comparative biology and taxonomic classification.</title>
        <authorList>
            <person name="Goeker M."/>
        </authorList>
    </citation>
    <scope>NUCLEOTIDE SEQUENCE [LARGE SCALE GENOMIC DNA]</scope>
    <source>
        <strain evidence="6 7">DSM 15743</strain>
    </source>
</reference>
<name>A0A7W6N891_9HYPH</name>
<keyword evidence="2" id="KW-0813">Transport</keyword>
<dbReference type="PROSITE" id="PS00211">
    <property type="entry name" value="ABC_TRANSPORTER_1"/>
    <property type="match status" value="1"/>
</dbReference>
<feature type="domain" description="ABC transporter" evidence="5">
    <location>
        <begin position="2"/>
        <end position="228"/>
    </location>
</feature>
<keyword evidence="3" id="KW-0547">Nucleotide-binding</keyword>
<proteinExistence type="inferred from homology"/>
<dbReference type="AlphaFoldDB" id="A0A7W6N891"/>
<dbReference type="EMBL" id="JACIDC010000005">
    <property type="protein sequence ID" value="MBB4040188.1"/>
    <property type="molecule type" value="Genomic_DNA"/>
</dbReference>
<evidence type="ECO:0000256" key="4">
    <source>
        <dbReference type="ARBA" id="ARBA00022840"/>
    </source>
</evidence>
<dbReference type="InterPro" id="IPR003593">
    <property type="entry name" value="AAA+_ATPase"/>
</dbReference>